<keyword evidence="4" id="KW-1185">Reference proteome</keyword>
<dbReference type="InterPro" id="IPR045057">
    <property type="entry name" value="Gcn5-rel_NAT"/>
</dbReference>
<dbReference type="Gene3D" id="3.40.630.30">
    <property type="match status" value="1"/>
</dbReference>
<dbReference type="EMBL" id="JBHLUB010000021">
    <property type="protein sequence ID" value="MFC0581618.1"/>
    <property type="molecule type" value="Genomic_DNA"/>
</dbReference>
<evidence type="ECO:0000259" key="2">
    <source>
        <dbReference type="PROSITE" id="PS51729"/>
    </source>
</evidence>
<comment type="caution">
    <text evidence="3">The sequence shown here is derived from an EMBL/GenBank/DDBJ whole genome shotgun (WGS) entry which is preliminary data.</text>
</comment>
<gene>
    <name evidence="3" type="ORF">ACFFFR_04355</name>
</gene>
<reference evidence="3 4" key="1">
    <citation type="submission" date="2024-09" db="EMBL/GenBank/DDBJ databases">
        <authorList>
            <person name="Sun Q."/>
            <person name="Mori K."/>
        </authorList>
    </citation>
    <scope>NUCLEOTIDE SEQUENCE [LARGE SCALE GENOMIC DNA]</scope>
    <source>
        <strain evidence="3 4">NCAIM B.02604</strain>
    </source>
</reference>
<feature type="domain" description="N-acetyltransferase" evidence="2">
    <location>
        <begin position="42"/>
        <end position="128"/>
    </location>
</feature>
<dbReference type="GO" id="GO:0016746">
    <property type="term" value="F:acyltransferase activity"/>
    <property type="evidence" value="ECO:0007669"/>
    <property type="project" value="UniProtKB-KW"/>
</dbReference>
<organism evidence="3 4">
    <name type="scientific">Micrococcoides hystricis</name>
    <dbReference type="NCBI Taxonomy" id="1572761"/>
    <lineage>
        <taxon>Bacteria</taxon>
        <taxon>Bacillati</taxon>
        <taxon>Actinomycetota</taxon>
        <taxon>Actinomycetes</taxon>
        <taxon>Micrococcales</taxon>
        <taxon>Micrococcaceae</taxon>
        <taxon>Micrococcoides</taxon>
    </lineage>
</organism>
<dbReference type="RefSeq" id="WP_377458308.1">
    <property type="nucleotide sequence ID" value="NZ_JBHLUB010000021.1"/>
</dbReference>
<dbReference type="EC" id="2.3.1.-" evidence="3"/>
<feature type="region of interest" description="Disordered" evidence="1">
    <location>
        <begin position="1"/>
        <end position="29"/>
    </location>
</feature>
<evidence type="ECO:0000313" key="3">
    <source>
        <dbReference type="EMBL" id="MFC0581618.1"/>
    </source>
</evidence>
<dbReference type="SUPFAM" id="SSF55729">
    <property type="entry name" value="Acyl-CoA N-acyltransferases (Nat)"/>
    <property type="match status" value="1"/>
</dbReference>
<protein>
    <submittedName>
        <fullName evidence="3">GNAT family N-acetyltransferase</fullName>
        <ecNumber evidence="3">2.3.1.-</ecNumber>
    </submittedName>
</protein>
<dbReference type="PANTHER" id="PTHR31435">
    <property type="entry name" value="PROTEIN NATD1"/>
    <property type="match status" value="1"/>
</dbReference>
<proteinExistence type="predicted"/>
<keyword evidence="3" id="KW-0808">Transferase</keyword>
<dbReference type="PANTHER" id="PTHR31435:SF10">
    <property type="entry name" value="BSR4717 PROTEIN"/>
    <property type="match status" value="1"/>
</dbReference>
<name>A0ABV6P963_9MICC</name>
<dbReference type="InterPro" id="IPR016181">
    <property type="entry name" value="Acyl_CoA_acyltransferase"/>
</dbReference>
<accession>A0ABV6P963</accession>
<sequence length="137" mass="15422">MAPNEENISLPAENQAPAPKAGKNAADKSKLNKIAHDNLRIVEDADRGRFDLWQDDQFIGFAGYELKDNVMVFQHTLVDEKFGRRGYARAMVTLVLESARSRGWKVLPVCSYVLDYLERYPEYKDLVVSSPNAGSDS</sequence>
<evidence type="ECO:0000256" key="1">
    <source>
        <dbReference type="SAM" id="MobiDB-lite"/>
    </source>
</evidence>
<dbReference type="Pfam" id="PF14542">
    <property type="entry name" value="Acetyltransf_CG"/>
    <property type="match status" value="1"/>
</dbReference>
<dbReference type="PROSITE" id="PS51729">
    <property type="entry name" value="GNAT_YJDJ"/>
    <property type="match status" value="1"/>
</dbReference>
<evidence type="ECO:0000313" key="4">
    <source>
        <dbReference type="Proteomes" id="UP001589862"/>
    </source>
</evidence>
<dbReference type="InterPro" id="IPR031165">
    <property type="entry name" value="GNAT_YJDJ"/>
</dbReference>
<dbReference type="CDD" id="cd04301">
    <property type="entry name" value="NAT_SF"/>
    <property type="match status" value="1"/>
</dbReference>
<keyword evidence="3" id="KW-0012">Acyltransferase</keyword>
<dbReference type="Proteomes" id="UP001589862">
    <property type="component" value="Unassembled WGS sequence"/>
</dbReference>